<proteinExistence type="inferred from homology"/>
<dbReference type="InterPro" id="IPR052616">
    <property type="entry name" value="SYO1-like"/>
</dbReference>
<dbReference type="EMBL" id="CAKKLH010000326">
    <property type="protein sequence ID" value="CAH0112493.1"/>
    <property type="molecule type" value="Genomic_DNA"/>
</dbReference>
<feature type="region of interest" description="Disordered" evidence="2">
    <location>
        <begin position="1"/>
        <end position="24"/>
    </location>
</feature>
<protein>
    <recommendedName>
        <fullName evidence="3">SYO1-like TPR repeats domain-containing protein</fullName>
    </recommendedName>
</protein>
<evidence type="ECO:0000256" key="1">
    <source>
        <dbReference type="ARBA" id="ARBA00049983"/>
    </source>
</evidence>
<dbReference type="PANTHER" id="PTHR13347:SF1">
    <property type="entry name" value="HEAT REPEAT-CONTAINING PROTEIN 3"/>
    <property type="match status" value="1"/>
</dbReference>
<comment type="caution">
    <text evidence="4">The sequence shown here is derived from an EMBL/GenBank/DDBJ whole genome shotgun (WGS) entry which is preliminary data.</text>
</comment>
<evidence type="ECO:0000313" key="5">
    <source>
        <dbReference type="Proteomes" id="UP000789390"/>
    </source>
</evidence>
<name>A0A8J2S0R6_9CRUS</name>
<dbReference type="InterPro" id="IPR057990">
    <property type="entry name" value="TPR_SYO1"/>
</dbReference>
<dbReference type="GO" id="GO:0042273">
    <property type="term" value="P:ribosomal large subunit biogenesis"/>
    <property type="evidence" value="ECO:0007669"/>
    <property type="project" value="TreeGrafter"/>
</dbReference>
<evidence type="ECO:0000259" key="3">
    <source>
        <dbReference type="Pfam" id="PF25567"/>
    </source>
</evidence>
<dbReference type="GO" id="GO:0051082">
    <property type="term" value="F:unfolded protein binding"/>
    <property type="evidence" value="ECO:0007669"/>
    <property type="project" value="TreeGrafter"/>
</dbReference>
<gene>
    <name evidence="4" type="ORF">DGAL_LOCUS16213</name>
</gene>
<evidence type="ECO:0000313" key="4">
    <source>
        <dbReference type="EMBL" id="CAH0112493.1"/>
    </source>
</evidence>
<reference evidence="4" key="1">
    <citation type="submission" date="2021-11" db="EMBL/GenBank/DDBJ databases">
        <authorList>
            <person name="Schell T."/>
        </authorList>
    </citation>
    <scope>NUCLEOTIDE SEQUENCE</scope>
    <source>
        <strain evidence="4">M5</strain>
    </source>
</reference>
<dbReference type="AlphaFoldDB" id="A0A8J2S0R6"/>
<accession>A0A8J2S0R6</accession>
<dbReference type="OrthoDB" id="288703at2759"/>
<sequence>MGKSKSNRYNKQARDNPTGLVNKSDSEEIVMDCGVTSPYAGTVLSSETLKSFSRQLQSSSTEDRDCACHALAGLIRNNEDSCAALQEGLIKVLGPLLLDTSASVCHSTASALHTIISKGGDQSVKLAIDHDILTPLIALLKRIPSQWKPHKAPGDKIDTSTATFIETVATLNLLSESSTLAVDRMHRDNIVSMLIAYLDVNAYGLDVVSSVVQFLSTVTEDQGVTDYTEILRKEIISKFLNVKESSPLLRTLSLMILLNLNHQQLNSELGQSTQEIIDILSNSLCLDQRKAASLVMDHLPKTQDENGGDEMEEGSLASKFNDSIESAEEMISTQIKSLEILTNICCSGDDGDSDEFYEDESISDESLGNEGFQEGLVDLNPELKKAFIDARLFQLVIEKAKLPATNIIEALNQHSAGKSLVKRYEALQCMAFLCLSNIVMVFDVDDIGGSKDLFDIWCGLAVVAFQGDKSEQMLGSATASMRAIIRKLSYHKDIVNLLKLEDITLLCQRVVDCSHPQSKVNLLQILGTLGSMAAGVEPPMLEPRTSIVRGVGQILLDTACLTPDLWITAEAMDALFDVFKEDHTDTVVGEIQLVERLRTLAPNFKHRVHSQRRSLPADHLPVVMTARDNLLRFIKYKTKQRSLANR</sequence>
<dbReference type="Proteomes" id="UP000789390">
    <property type="component" value="Unassembled WGS sequence"/>
</dbReference>
<keyword evidence="5" id="KW-1185">Reference proteome</keyword>
<dbReference type="InterPro" id="IPR011989">
    <property type="entry name" value="ARM-like"/>
</dbReference>
<dbReference type="InterPro" id="IPR016024">
    <property type="entry name" value="ARM-type_fold"/>
</dbReference>
<dbReference type="GO" id="GO:0006606">
    <property type="term" value="P:protein import into nucleus"/>
    <property type="evidence" value="ECO:0007669"/>
    <property type="project" value="TreeGrafter"/>
</dbReference>
<feature type="domain" description="SYO1-like TPR repeats" evidence="3">
    <location>
        <begin position="381"/>
        <end position="640"/>
    </location>
</feature>
<dbReference type="Gene3D" id="1.25.10.10">
    <property type="entry name" value="Leucine-rich Repeat Variant"/>
    <property type="match status" value="1"/>
</dbReference>
<comment type="similarity">
    <text evidence="1">Belongs to the nuclear import and ribosome assembly adapter family.</text>
</comment>
<organism evidence="4 5">
    <name type="scientific">Daphnia galeata</name>
    <dbReference type="NCBI Taxonomy" id="27404"/>
    <lineage>
        <taxon>Eukaryota</taxon>
        <taxon>Metazoa</taxon>
        <taxon>Ecdysozoa</taxon>
        <taxon>Arthropoda</taxon>
        <taxon>Crustacea</taxon>
        <taxon>Branchiopoda</taxon>
        <taxon>Diplostraca</taxon>
        <taxon>Cladocera</taxon>
        <taxon>Anomopoda</taxon>
        <taxon>Daphniidae</taxon>
        <taxon>Daphnia</taxon>
    </lineage>
</organism>
<dbReference type="Pfam" id="PF25567">
    <property type="entry name" value="TPR_SYO1"/>
    <property type="match status" value="1"/>
</dbReference>
<evidence type="ECO:0000256" key="2">
    <source>
        <dbReference type="SAM" id="MobiDB-lite"/>
    </source>
</evidence>
<dbReference type="SUPFAM" id="SSF48371">
    <property type="entry name" value="ARM repeat"/>
    <property type="match status" value="1"/>
</dbReference>
<dbReference type="PANTHER" id="PTHR13347">
    <property type="entry name" value="HEAT REPEAT-CONTAINING PROTEIN 3"/>
    <property type="match status" value="1"/>
</dbReference>